<sequence>MPTSIASDCDSCFRFDFHAAATANLACRPPASGNAFRLRPVTKNRLSRRIRIAYIAIHFGTFAACPDRLSRRVDIADTPDKQ</sequence>
<dbReference type="AlphaFoldDB" id="A0A3Q9FEX3"/>
<accession>A0A3Q9FEX3</accession>
<dbReference type="EMBL" id="CP034547">
    <property type="protein sequence ID" value="AZQ56298.1"/>
    <property type="molecule type" value="Genomic_DNA"/>
</dbReference>
<dbReference type="Proteomes" id="UP000277191">
    <property type="component" value="Chromosome 3"/>
</dbReference>
<evidence type="ECO:0000313" key="1">
    <source>
        <dbReference type="EMBL" id="AZQ56298.1"/>
    </source>
</evidence>
<name>A0A3Q9FEX3_9BURK</name>
<reference evidence="1 2" key="1">
    <citation type="submission" date="2018-12" db="EMBL/GenBank/DDBJ databases">
        <title>Cadmium resistance mechanism in endophytic bacteria Burkholderia cenocepacia YG-3.</title>
        <authorList>
            <person name="Zhang X."/>
            <person name="Wang X."/>
            <person name="Zhu Y."/>
        </authorList>
    </citation>
    <scope>NUCLEOTIDE SEQUENCE [LARGE SCALE GENOMIC DNA]</scope>
    <source>
        <strain evidence="1 2">YG-3</strain>
    </source>
</reference>
<proteinExistence type="predicted"/>
<gene>
    <name evidence="1" type="ORF">D5R55_36640</name>
</gene>
<organism evidence="1 2">
    <name type="scientific">Burkholderia cenocepacia</name>
    <dbReference type="NCBI Taxonomy" id="95486"/>
    <lineage>
        <taxon>Bacteria</taxon>
        <taxon>Pseudomonadati</taxon>
        <taxon>Pseudomonadota</taxon>
        <taxon>Betaproteobacteria</taxon>
        <taxon>Burkholderiales</taxon>
        <taxon>Burkholderiaceae</taxon>
        <taxon>Burkholderia</taxon>
        <taxon>Burkholderia cepacia complex</taxon>
    </lineage>
</organism>
<evidence type="ECO:0000313" key="2">
    <source>
        <dbReference type="Proteomes" id="UP000277191"/>
    </source>
</evidence>
<protein>
    <submittedName>
        <fullName evidence="1">Uncharacterized protein</fullName>
    </submittedName>
</protein>